<dbReference type="Gene3D" id="1.10.10.1450">
    <property type="match status" value="1"/>
</dbReference>
<dbReference type="GO" id="GO:0015074">
    <property type="term" value="P:DNA integration"/>
    <property type="evidence" value="ECO:0007669"/>
    <property type="project" value="TreeGrafter"/>
</dbReference>
<sequence length="120" mass="13851">MEPDNIHVRHCLLFLFNQEKTAAEAARILRATYGDGVATAGMCRKWYKRFRSGDFHLYDKPRSGRPRKIENEDIEEFLSHYTSVTTREIAEGLHITGATVARRLRAMGITQKPAEWVSRE</sequence>
<dbReference type="GO" id="GO:0042800">
    <property type="term" value="F:histone H3K4 methyltransferase activity"/>
    <property type="evidence" value="ECO:0007669"/>
    <property type="project" value="TreeGrafter"/>
</dbReference>
<dbReference type="InterPro" id="IPR041426">
    <property type="entry name" value="Mos1_HTH"/>
</dbReference>
<evidence type="ECO:0000256" key="1">
    <source>
        <dbReference type="ARBA" id="ARBA00004123"/>
    </source>
</evidence>
<dbReference type="InterPro" id="IPR036388">
    <property type="entry name" value="WH-like_DNA-bd_sf"/>
</dbReference>
<dbReference type="InterPro" id="IPR009057">
    <property type="entry name" value="Homeodomain-like_sf"/>
</dbReference>
<dbReference type="GO" id="GO:0000014">
    <property type="term" value="F:single-stranded DNA endodeoxyribonuclease activity"/>
    <property type="evidence" value="ECO:0007669"/>
    <property type="project" value="TreeGrafter"/>
</dbReference>
<dbReference type="GO" id="GO:0003690">
    <property type="term" value="F:double-stranded DNA binding"/>
    <property type="evidence" value="ECO:0007669"/>
    <property type="project" value="TreeGrafter"/>
</dbReference>
<proteinExistence type="predicted"/>
<dbReference type="GO" id="GO:0005634">
    <property type="term" value="C:nucleus"/>
    <property type="evidence" value="ECO:0007669"/>
    <property type="project" value="UniProtKB-SubCell"/>
</dbReference>
<dbReference type="GO" id="GO:0044774">
    <property type="term" value="P:mitotic DNA integrity checkpoint signaling"/>
    <property type="evidence" value="ECO:0007669"/>
    <property type="project" value="TreeGrafter"/>
</dbReference>
<organism evidence="4">
    <name type="scientific">Trichuris suis</name>
    <name type="common">pig whipworm</name>
    <dbReference type="NCBI Taxonomy" id="68888"/>
    <lineage>
        <taxon>Eukaryota</taxon>
        <taxon>Metazoa</taxon>
        <taxon>Ecdysozoa</taxon>
        <taxon>Nematoda</taxon>
        <taxon>Enoplea</taxon>
        <taxon>Dorylaimia</taxon>
        <taxon>Trichinellida</taxon>
        <taxon>Trichuridae</taxon>
        <taxon>Trichuris</taxon>
    </lineage>
</organism>
<dbReference type="PANTHER" id="PTHR46060:SF2">
    <property type="entry name" value="HISTONE-LYSINE N-METHYLTRANSFERASE SETMAR"/>
    <property type="match status" value="1"/>
</dbReference>
<dbReference type="GO" id="GO:0003697">
    <property type="term" value="F:single-stranded DNA binding"/>
    <property type="evidence" value="ECO:0007669"/>
    <property type="project" value="TreeGrafter"/>
</dbReference>
<dbReference type="SUPFAM" id="SSF46689">
    <property type="entry name" value="Homeodomain-like"/>
    <property type="match status" value="1"/>
</dbReference>
<dbReference type="AlphaFoldDB" id="A0A085MSN6"/>
<keyword evidence="5" id="KW-1185">Reference proteome</keyword>
<dbReference type="GO" id="GO:0000729">
    <property type="term" value="P:DNA double-strand break processing"/>
    <property type="evidence" value="ECO:0007669"/>
    <property type="project" value="TreeGrafter"/>
</dbReference>
<protein>
    <recommendedName>
        <fullName evidence="2">Mos1 transposase HTH domain-containing protein</fullName>
    </recommendedName>
</protein>
<dbReference type="Pfam" id="PF17906">
    <property type="entry name" value="HTH_48"/>
    <property type="match status" value="1"/>
</dbReference>
<feature type="domain" description="Mos1 transposase HTH" evidence="2">
    <location>
        <begin position="6"/>
        <end position="54"/>
    </location>
</feature>
<dbReference type="GO" id="GO:0035861">
    <property type="term" value="C:site of double-strand break"/>
    <property type="evidence" value="ECO:0007669"/>
    <property type="project" value="TreeGrafter"/>
</dbReference>
<dbReference type="EMBL" id="KL363476">
    <property type="protein sequence ID" value="KFD45502.1"/>
    <property type="molecule type" value="Genomic_DNA"/>
</dbReference>
<dbReference type="Proteomes" id="UP000030764">
    <property type="component" value="Unassembled WGS sequence"/>
</dbReference>
<comment type="subcellular location">
    <subcellularLocation>
        <location evidence="1">Nucleus</location>
    </subcellularLocation>
</comment>
<evidence type="ECO:0000313" key="4">
    <source>
        <dbReference type="EMBL" id="KFD60232.1"/>
    </source>
</evidence>
<dbReference type="EMBL" id="KL367684">
    <property type="protein sequence ID" value="KFD60232.1"/>
    <property type="molecule type" value="Genomic_DNA"/>
</dbReference>
<dbReference type="Gene3D" id="1.10.10.10">
    <property type="entry name" value="Winged helix-like DNA-binding domain superfamily/Winged helix DNA-binding domain"/>
    <property type="match status" value="1"/>
</dbReference>
<evidence type="ECO:0000313" key="5">
    <source>
        <dbReference type="Proteomes" id="UP000030764"/>
    </source>
</evidence>
<dbReference type="GO" id="GO:0044547">
    <property type="term" value="F:DNA topoisomerase binding"/>
    <property type="evidence" value="ECO:0007669"/>
    <property type="project" value="TreeGrafter"/>
</dbReference>
<dbReference type="InterPro" id="IPR052709">
    <property type="entry name" value="Transposase-MT_Hybrid"/>
</dbReference>
<name>A0A085MSN6_9BILA</name>
<dbReference type="Proteomes" id="UP000030758">
    <property type="component" value="Unassembled WGS sequence"/>
</dbReference>
<dbReference type="GO" id="GO:0000793">
    <property type="term" value="C:condensed chromosome"/>
    <property type="evidence" value="ECO:0007669"/>
    <property type="project" value="TreeGrafter"/>
</dbReference>
<accession>A0A085MSN6</accession>
<reference evidence="4 5" key="1">
    <citation type="journal article" date="2014" name="Nat. Genet.">
        <title>Genome and transcriptome of the porcine whipworm Trichuris suis.</title>
        <authorList>
            <person name="Jex A.R."/>
            <person name="Nejsum P."/>
            <person name="Schwarz E.M."/>
            <person name="Hu L."/>
            <person name="Young N.D."/>
            <person name="Hall R.S."/>
            <person name="Korhonen P.K."/>
            <person name="Liao S."/>
            <person name="Thamsborg S."/>
            <person name="Xia J."/>
            <person name="Xu P."/>
            <person name="Wang S."/>
            <person name="Scheerlinck J.P."/>
            <person name="Hofmann A."/>
            <person name="Sternberg P.W."/>
            <person name="Wang J."/>
            <person name="Gasser R.B."/>
        </authorList>
    </citation>
    <scope>NUCLEOTIDE SEQUENCE [LARGE SCALE GENOMIC DNA]</scope>
    <source>
        <strain evidence="4">DCEP-RM93F</strain>
        <strain evidence="3">DCEP-RM93M</strain>
    </source>
</reference>
<dbReference type="GO" id="GO:0046975">
    <property type="term" value="F:histone H3K36 methyltransferase activity"/>
    <property type="evidence" value="ECO:0007669"/>
    <property type="project" value="TreeGrafter"/>
</dbReference>
<dbReference type="GO" id="GO:0006303">
    <property type="term" value="P:double-strand break repair via nonhomologous end joining"/>
    <property type="evidence" value="ECO:0007669"/>
    <property type="project" value="TreeGrafter"/>
</dbReference>
<evidence type="ECO:0000259" key="2">
    <source>
        <dbReference type="Pfam" id="PF17906"/>
    </source>
</evidence>
<gene>
    <name evidence="3" type="ORF">M513_13625</name>
    <name evidence="4" type="ORF">M514_13625</name>
</gene>
<dbReference type="GO" id="GO:0031297">
    <property type="term" value="P:replication fork processing"/>
    <property type="evidence" value="ECO:0007669"/>
    <property type="project" value="TreeGrafter"/>
</dbReference>
<evidence type="ECO:0000313" key="3">
    <source>
        <dbReference type="EMBL" id="KFD45502.1"/>
    </source>
</evidence>
<dbReference type="PANTHER" id="PTHR46060">
    <property type="entry name" value="MARINER MOS1 TRANSPOSASE-LIKE PROTEIN"/>
    <property type="match status" value="1"/>
</dbReference>